<protein>
    <recommendedName>
        <fullName evidence="2">Tc1-like transposase DDE domain-containing protein</fullName>
    </recommendedName>
</protein>
<organism evidence="3 4">
    <name type="scientific">Caenorhabditis japonica</name>
    <dbReference type="NCBI Taxonomy" id="281687"/>
    <lineage>
        <taxon>Eukaryota</taxon>
        <taxon>Metazoa</taxon>
        <taxon>Ecdysozoa</taxon>
        <taxon>Nematoda</taxon>
        <taxon>Chromadorea</taxon>
        <taxon>Rhabditida</taxon>
        <taxon>Rhabditina</taxon>
        <taxon>Rhabditomorpha</taxon>
        <taxon>Rhabditoidea</taxon>
        <taxon>Rhabditidae</taxon>
        <taxon>Peloderinae</taxon>
        <taxon>Caenorhabditis</taxon>
    </lineage>
</organism>
<dbReference type="AlphaFoldDB" id="A0A8R1EN65"/>
<dbReference type="Proteomes" id="UP000005237">
    <property type="component" value="Unassembled WGS sequence"/>
</dbReference>
<keyword evidence="4" id="KW-1185">Reference proteome</keyword>
<evidence type="ECO:0000256" key="1">
    <source>
        <dbReference type="SAM" id="MobiDB-lite"/>
    </source>
</evidence>
<dbReference type="Gene3D" id="3.30.420.10">
    <property type="entry name" value="Ribonuclease H-like superfamily/Ribonuclease H"/>
    <property type="match status" value="1"/>
</dbReference>
<dbReference type="GO" id="GO:0003676">
    <property type="term" value="F:nucleic acid binding"/>
    <property type="evidence" value="ECO:0007669"/>
    <property type="project" value="InterPro"/>
</dbReference>
<reference evidence="3" key="2">
    <citation type="submission" date="2022-06" db="UniProtKB">
        <authorList>
            <consortium name="EnsemblMetazoa"/>
        </authorList>
    </citation>
    <scope>IDENTIFICATION</scope>
    <source>
        <strain evidence="3">DF5081</strain>
    </source>
</reference>
<dbReference type="EnsemblMetazoa" id="CJA39130.1">
    <property type="protein sequence ID" value="CJA39130.1"/>
    <property type="gene ID" value="WBGene00214977"/>
</dbReference>
<reference evidence="4" key="1">
    <citation type="submission" date="2010-08" db="EMBL/GenBank/DDBJ databases">
        <authorList>
            <consortium name="Caenorhabditis japonica Sequencing Consortium"/>
            <person name="Wilson R.K."/>
        </authorList>
    </citation>
    <scope>NUCLEOTIDE SEQUENCE [LARGE SCALE GENOMIC DNA]</scope>
    <source>
        <strain evidence="4">DF5081</strain>
    </source>
</reference>
<sequence length="146" mass="16995">MFFLKAETSDNKSTVFDSKRSRDVINNSNSNEDSVNYGQKNKEYSRRKERLVSVIKETSSEPLPTLRKVSTKSRRSLDSMSAFFVSFFRNRRRSHTFQQDDDAIHSSNFTKNWFAAEGIKTLDWPACSPGLNPIENLWEMLVPRVY</sequence>
<accession>A0A8R1EN65</accession>
<feature type="compositionally biased region" description="Polar residues" evidence="1">
    <location>
        <begin position="24"/>
        <end position="39"/>
    </location>
</feature>
<evidence type="ECO:0000259" key="2">
    <source>
        <dbReference type="Pfam" id="PF13358"/>
    </source>
</evidence>
<evidence type="ECO:0000313" key="4">
    <source>
        <dbReference type="Proteomes" id="UP000005237"/>
    </source>
</evidence>
<dbReference type="InterPro" id="IPR038717">
    <property type="entry name" value="Tc1-like_DDE_dom"/>
</dbReference>
<evidence type="ECO:0000313" key="3">
    <source>
        <dbReference type="EnsemblMetazoa" id="CJA39130.1"/>
    </source>
</evidence>
<dbReference type="Pfam" id="PF13358">
    <property type="entry name" value="DDE_3"/>
    <property type="match status" value="1"/>
</dbReference>
<proteinExistence type="predicted"/>
<feature type="region of interest" description="Disordered" evidence="1">
    <location>
        <begin position="24"/>
        <end position="44"/>
    </location>
</feature>
<feature type="domain" description="Tc1-like transposase DDE" evidence="2">
    <location>
        <begin position="69"/>
        <end position="142"/>
    </location>
</feature>
<name>A0A8R1EN65_CAEJA</name>
<dbReference type="InterPro" id="IPR036397">
    <property type="entry name" value="RNaseH_sf"/>
</dbReference>